<protein>
    <submittedName>
        <fullName evidence="2">Uncharacterized protein</fullName>
    </submittedName>
</protein>
<proteinExistence type="predicted"/>
<dbReference type="RefSeq" id="WP_167185619.1">
    <property type="nucleotide sequence ID" value="NZ_JAAONZ010000006.1"/>
</dbReference>
<accession>A0A9E5JVW9</accession>
<keyword evidence="1" id="KW-1133">Transmembrane helix</keyword>
<dbReference type="Proteomes" id="UP000787472">
    <property type="component" value="Unassembled WGS sequence"/>
</dbReference>
<dbReference type="AlphaFoldDB" id="A0A9E5JVW9"/>
<gene>
    <name evidence="2" type="ORF">G8770_09930</name>
</gene>
<evidence type="ECO:0000313" key="3">
    <source>
        <dbReference type="Proteomes" id="UP000787472"/>
    </source>
</evidence>
<keyword evidence="1" id="KW-0812">Transmembrane</keyword>
<reference evidence="2" key="1">
    <citation type="submission" date="2020-03" db="EMBL/GenBank/DDBJ databases">
        <authorList>
            <person name="Guo F."/>
        </authorList>
    </citation>
    <scope>NUCLEOTIDE SEQUENCE</scope>
    <source>
        <strain evidence="2">JCM 30134</strain>
    </source>
</reference>
<evidence type="ECO:0000313" key="2">
    <source>
        <dbReference type="EMBL" id="NHO65860.1"/>
    </source>
</evidence>
<feature type="transmembrane region" description="Helical" evidence="1">
    <location>
        <begin position="109"/>
        <end position="127"/>
    </location>
</feature>
<comment type="caution">
    <text evidence="2">The sequence shown here is derived from an EMBL/GenBank/DDBJ whole genome shotgun (WGS) entry which is preliminary data.</text>
</comment>
<keyword evidence="1" id="KW-0472">Membrane</keyword>
<evidence type="ECO:0000256" key="1">
    <source>
        <dbReference type="SAM" id="Phobius"/>
    </source>
</evidence>
<dbReference type="EMBL" id="JAAONZ010000006">
    <property type="protein sequence ID" value="NHO65860.1"/>
    <property type="molecule type" value="Genomic_DNA"/>
</dbReference>
<organism evidence="2 3">
    <name type="scientific">Pseudomaricurvus hydrocarbonicus</name>
    <dbReference type="NCBI Taxonomy" id="1470433"/>
    <lineage>
        <taxon>Bacteria</taxon>
        <taxon>Pseudomonadati</taxon>
        <taxon>Pseudomonadota</taxon>
        <taxon>Gammaproteobacteria</taxon>
        <taxon>Cellvibrionales</taxon>
        <taxon>Cellvibrionaceae</taxon>
        <taxon>Pseudomaricurvus</taxon>
    </lineage>
</organism>
<keyword evidence="3" id="KW-1185">Reference proteome</keyword>
<feature type="transmembrane region" description="Helical" evidence="1">
    <location>
        <begin position="66"/>
        <end position="89"/>
    </location>
</feature>
<name>A0A9E5JVW9_9GAMM</name>
<sequence>MFLIKAIAIWFVMVLAAMANGIFREKIVTVYLGQSVALPASGILLSVFILIIVYNAIDYIVPKKASIFLTLGVFWVSLTLMFEYGFGYFVLGAEISQINQVFNVSSGNLFVWVVVVTLLSPLLIAYLKGYIGNDR</sequence>
<feature type="transmembrane region" description="Helical" evidence="1">
    <location>
        <begin position="31"/>
        <end position="54"/>
    </location>
</feature>